<evidence type="ECO:0000256" key="1">
    <source>
        <dbReference type="ARBA" id="ARBA00004141"/>
    </source>
</evidence>
<gene>
    <name evidence="7" type="ORF">FCULG_00005072</name>
    <name evidence="8" type="ORF">HYE67_010116</name>
</gene>
<evidence type="ECO:0000313" key="9">
    <source>
        <dbReference type="Proteomes" id="UP000241587"/>
    </source>
</evidence>
<name>A0A2T4HCB1_FUSCU</name>
<dbReference type="PIRSF" id="PIRSF006060">
    <property type="entry name" value="AA_transporter"/>
    <property type="match status" value="1"/>
</dbReference>
<dbReference type="EMBL" id="PVEM01000001">
    <property type="protein sequence ID" value="PTD13434.1"/>
    <property type="molecule type" value="Genomic_DNA"/>
</dbReference>
<dbReference type="Proteomes" id="UP000663297">
    <property type="component" value="Chromosome 4"/>
</dbReference>
<organism evidence="7 9">
    <name type="scientific">Fusarium culmorum</name>
    <dbReference type="NCBI Taxonomy" id="5516"/>
    <lineage>
        <taxon>Eukaryota</taxon>
        <taxon>Fungi</taxon>
        <taxon>Dikarya</taxon>
        <taxon>Ascomycota</taxon>
        <taxon>Pezizomycotina</taxon>
        <taxon>Sordariomycetes</taxon>
        <taxon>Hypocreomycetidae</taxon>
        <taxon>Hypocreales</taxon>
        <taxon>Nectriaceae</taxon>
        <taxon>Fusarium</taxon>
    </lineage>
</organism>
<sequence>MSKNEADILEKQTMDKTADSLNDAPLANEDAQRLAQLGHEQELRRQYSLISLGALCLCLGATWEALSTVVVTALVNGGAPCVFYNYILSAIFSICTAASLGEIASIYPTAGGTSPFSPTLYSRLTRPSGQYHWVAAMAPSSICSSASFMTGWISIGGQIVLTASAAFAAGLESQSLIIVNDLSYVPERWQGLLFYWAVLVYALILNIWGQRALPWHNHVSGIIHVGGFVIVVIVLGVMAPKNTSSFVFKEVTNQSGWADDGVSWLVGLLSSVYPFLGYDAACHLAEEMPHASRNVPIAMIGSVGINGFLGLVYVIILLYSAGPLETLVKTPTGYPFMQIFLDATKSPVGTTLLSLLIILVAAAATVAGTTSTSRTLWAFARDRSTPWDKQLSKVNKRHEVPVYAVVVTVVLQMLLGFIYLGNTTAFNAFLSMAIIGMYTSYALPIVAMLFYRKHLQSTNAFGPFRLGRVAGPLLNIISLIWIIVVVIFSAFPSVMPVTAQNMNYSVVVMAFWVLVGALYYGVWGKKKYQVPNVDMAVLDGARGSGN</sequence>
<dbReference type="Proteomes" id="UP000241587">
    <property type="component" value="Unassembled WGS sequence"/>
</dbReference>
<evidence type="ECO:0000313" key="8">
    <source>
        <dbReference type="EMBL" id="QPC67885.1"/>
    </source>
</evidence>
<feature type="transmembrane region" description="Helical" evidence="6">
    <location>
        <begin position="86"/>
        <end position="110"/>
    </location>
</feature>
<feature type="transmembrane region" description="Helical" evidence="6">
    <location>
        <begin position="352"/>
        <end position="379"/>
    </location>
</feature>
<feature type="transmembrane region" description="Helical" evidence="6">
    <location>
        <begin position="159"/>
        <end position="179"/>
    </location>
</feature>
<dbReference type="OrthoDB" id="3257095at2759"/>
<reference evidence="7 9" key="1">
    <citation type="submission" date="2018-02" db="EMBL/GenBank/DDBJ databases">
        <title>Fusarium culmorum secondary metabolites in fungal-bacterial-plant interactions.</title>
        <authorList>
            <person name="Schmidt R."/>
        </authorList>
    </citation>
    <scope>NUCLEOTIDE SEQUENCE [LARGE SCALE GENOMIC DNA]</scope>
    <source>
        <strain evidence="7 9">PV</strain>
    </source>
</reference>
<dbReference type="InterPro" id="IPR004840">
    <property type="entry name" value="Amino_acid_permease_CS"/>
</dbReference>
<feature type="transmembrane region" description="Helical" evidence="6">
    <location>
        <begin position="426"/>
        <end position="451"/>
    </location>
</feature>
<reference evidence="8" key="2">
    <citation type="submission" date="2020-11" db="EMBL/GenBank/DDBJ databases">
        <title>The chromosome-scale genome resource for two endophytic Fusarium species: F. culmorum and F. pseudograminearum.</title>
        <authorList>
            <person name="Yuan Z."/>
        </authorList>
    </citation>
    <scope>NUCLEOTIDE SEQUENCE</scope>
    <source>
        <strain evidence="8">Class2-1B</strain>
    </source>
</reference>
<dbReference type="Gene3D" id="1.20.1740.10">
    <property type="entry name" value="Amino acid/polyamine transporter I"/>
    <property type="match status" value="1"/>
</dbReference>
<feature type="transmembrane region" description="Helical" evidence="6">
    <location>
        <begin position="221"/>
        <end position="239"/>
    </location>
</feature>
<dbReference type="PROSITE" id="PS00218">
    <property type="entry name" value="AMINO_ACID_PERMEASE_1"/>
    <property type="match status" value="1"/>
</dbReference>
<proteinExistence type="predicted"/>
<dbReference type="Pfam" id="PF13520">
    <property type="entry name" value="AA_permease_2"/>
    <property type="match status" value="1"/>
</dbReference>
<keyword evidence="5 6" id="KW-0472">Membrane</keyword>
<evidence type="ECO:0000256" key="2">
    <source>
        <dbReference type="ARBA" id="ARBA00022448"/>
    </source>
</evidence>
<feature type="transmembrane region" description="Helical" evidence="6">
    <location>
        <begin position="49"/>
        <end position="74"/>
    </location>
</feature>
<feature type="transmembrane region" description="Helical" evidence="6">
    <location>
        <begin position="472"/>
        <end position="491"/>
    </location>
</feature>
<evidence type="ECO:0000256" key="5">
    <source>
        <dbReference type="ARBA" id="ARBA00023136"/>
    </source>
</evidence>
<accession>A0A2T4HCB1</accession>
<dbReference type="GO" id="GO:0022857">
    <property type="term" value="F:transmembrane transporter activity"/>
    <property type="evidence" value="ECO:0007669"/>
    <property type="project" value="InterPro"/>
</dbReference>
<dbReference type="AlphaFoldDB" id="A0A2T4HCB1"/>
<keyword evidence="4 6" id="KW-1133">Transmembrane helix</keyword>
<feature type="transmembrane region" description="Helical" evidence="6">
    <location>
        <begin position="191"/>
        <end position="209"/>
    </location>
</feature>
<dbReference type="PANTHER" id="PTHR45649">
    <property type="entry name" value="AMINO-ACID PERMEASE BAT1"/>
    <property type="match status" value="1"/>
</dbReference>
<dbReference type="GO" id="GO:0006865">
    <property type="term" value="P:amino acid transport"/>
    <property type="evidence" value="ECO:0007669"/>
    <property type="project" value="InterPro"/>
</dbReference>
<evidence type="ECO:0000256" key="3">
    <source>
        <dbReference type="ARBA" id="ARBA00022692"/>
    </source>
</evidence>
<keyword evidence="9" id="KW-1185">Reference proteome</keyword>
<comment type="subcellular location">
    <subcellularLocation>
        <location evidence="1">Membrane</location>
        <topology evidence="1">Multi-pass membrane protein</topology>
    </subcellularLocation>
</comment>
<keyword evidence="3 6" id="KW-0812">Transmembrane</keyword>
<feature type="transmembrane region" description="Helical" evidence="6">
    <location>
        <begin position="400"/>
        <end position="420"/>
    </location>
</feature>
<dbReference type="GO" id="GO:0016020">
    <property type="term" value="C:membrane"/>
    <property type="evidence" value="ECO:0007669"/>
    <property type="project" value="UniProtKB-SubCell"/>
</dbReference>
<evidence type="ECO:0000256" key="6">
    <source>
        <dbReference type="SAM" id="Phobius"/>
    </source>
</evidence>
<dbReference type="InterPro" id="IPR002293">
    <property type="entry name" value="AA/rel_permease1"/>
</dbReference>
<dbReference type="OMA" id="GMLFYWL"/>
<evidence type="ECO:0000256" key="4">
    <source>
        <dbReference type="ARBA" id="ARBA00022989"/>
    </source>
</evidence>
<protein>
    <submittedName>
        <fullName evidence="7">Choline transport protein</fullName>
    </submittedName>
</protein>
<keyword evidence="2" id="KW-0813">Transport</keyword>
<dbReference type="EMBL" id="CP064750">
    <property type="protein sequence ID" value="QPC67885.1"/>
    <property type="molecule type" value="Genomic_DNA"/>
</dbReference>
<evidence type="ECO:0000313" key="7">
    <source>
        <dbReference type="EMBL" id="PTD13434.1"/>
    </source>
</evidence>
<feature type="transmembrane region" description="Helical" evidence="6">
    <location>
        <begin position="503"/>
        <end position="522"/>
    </location>
</feature>
<dbReference type="PANTHER" id="PTHR45649:SF14">
    <property type="entry name" value="GABA PERMEASE"/>
    <property type="match status" value="1"/>
</dbReference>
<feature type="transmembrane region" description="Helical" evidence="6">
    <location>
        <begin position="297"/>
        <end position="319"/>
    </location>
</feature>